<reference evidence="2" key="2">
    <citation type="submission" date="2023-01" db="EMBL/GenBank/DDBJ databases">
        <authorList>
            <person name="Petersen C."/>
        </authorList>
    </citation>
    <scope>NUCLEOTIDE SEQUENCE</scope>
    <source>
        <strain evidence="2">IBT 12815</strain>
    </source>
</reference>
<dbReference type="InterPro" id="IPR018247">
    <property type="entry name" value="EF_Hand_1_Ca_BS"/>
</dbReference>
<keyword evidence="1" id="KW-0472">Membrane</keyword>
<comment type="caution">
    <text evidence="2">The sequence shown here is derived from an EMBL/GenBank/DDBJ whole genome shotgun (WGS) entry which is preliminary data.</text>
</comment>
<dbReference type="GeneID" id="81588318"/>
<keyword evidence="1" id="KW-0812">Transmembrane</keyword>
<dbReference type="InterPro" id="IPR053008">
    <property type="entry name" value="Phomopsin_biosynth_assoc"/>
</dbReference>
<accession>A0AAD6E8N6</accession>
<sequence>MTASLLSKVHQIKRPKQAKTETDYRILSEIPDETSDASRKTTTSRLTLAFLALGAVLFSVFFFPRWFKQQDCNCGNSIQEALANGCKYDPMATSWLPPICRDDELIDEFNHAGPGVDGEWTYYTDQSGNRTMTVEEVSQLAEMEGDEATFWTTHEWHLVHCLFYWKKESRARKSGKTMIEKSFDGGDHIDHCYVAFQSGLPLQMINTRSSAGLNADKMD</sequence>
<evidence type="ECO:0000313" key="2">
    <source>
        <dbReference type="EMBL" id="KAJ5604063.1"/>
    </source>
</evidence>
<name>A0AAD6E8N6_9EURO</name>
<dbReference type="PROSITE" id="PS00018">
    <property type="entry name" value="EF_HAND_1"/>
    <property type="match status" value="1"/>
</dbReference>
<gene>
    <name evidence="2" type="ORF">N7537_007019</name>
</gene>
<dbReference type="EMBL" id="JAQJAE010000003">
    <property type="protein sequence ID" value="KAJ5604063.1"/>
    <property type="molecule type" value="Genomic_DNA"/>
</dbReference>
<keyword evidence="3" id="KW-1185">Reference proteome</keyword>
<protein>
    <submittedName>
        <fullName evidence="2">Uncharacterized protein</fullName>
    </submittedName>
</protein>
<dbReference type="RefSeq" id="XP_056753861.1">
    <property type="nucleotide sequence ID" value="XM_056898076.1"/>
</dbReference>
<dbReference type="PANTHER" id="PTHR35896">
    <property type="entry name" value="IG-LIKE DOMAIN-CONTAINING PROTEIN"/>
    <property type="match status" value="1"/>
</dbReference>
<proteinExistence type="predicted"/>
<evidence type="ECO:0000256" key="1">
    <source>
        <dbReference type="SAM" id="Phobius"/>
    </source>
</evidence>
<evidence type="ECO:0000313" key="3">
    <source>
        <dbReference type="Proteomes" id="UP001213799"/>
    </source>
</evidence>
<organism evidence="2 3">
    <name type="scientific">Penicillium hordei</name>
    <dbReference type="NCBI Taxonomy" id="40994"/>
    <lineage>
        <taxon>Eukaryota</taxon>
        <taxon>Fungi</taxon>
        <taxon>Dikarya</taxon>
        <taxon>Ascomycota</taxon>
        <taxon>Pezizomycotina</taxon>
        <taxon>Eurotiomycetes</taxon>
        <taxon>Eurotiomycetidae</taxon>
        <taxon>Eurotiales</taxon>
        <taxon>Aspergillaceae</taxon>
        <taxon>Penicillium</taxon>
    </lineage>
</organism>
<dbReference type="PANTHER" id="PTHR35896:SF3">
    <property type="entry name" value="MAJOR FACILITATOR SUPERFAMILY TRANSPORTER"/>
    <property type="match status" value="1"/>
</dbReference>
<dbReference type="AlphaFoldDB" id="A0AAD6E8N6"/>
<dbReference type="Proteomes" id="UP001213799">
    <property type="component" value="Unassembled WGS sequence"/>
</dbReference>
<feature type="transmembrane region" description="Helical" evidence="1">
    <location>
        <begin position="46"/>
        <end position="67"/>
    </location>
</feature>
<reference evidence="2" key="1">
    <citation type="journal article" date="2023" name="IMA Fungus">
        <title>Comparative genomic study of the Penicillium genus elucidates a diverse pangenome and 15 lateral gene transfer events.</title>
        <authorList>
            <person name="Petersen C."/>
            <person name="Sorensen T."/>
            <person name="Nielsen M.R."/>
            <person name="Sondergaard T.E."/>
            <person name="Sorensen J.L."/>
            <person name="Fitzpatrick D.A."/>
            <person name="Frisvad J.C."/>
            <person name="Nielsen K.L."/>
        </authorList>
    </citation>
    <scope>NUCLEOTIDE SEQUENCE</scope>
    <source>
        <strain evidence="2">IBT 12815</strain>
    </source>
</reference>
<keyword evidence="1" id="KW-1133">Transmembrane helix</keyword>